<evidence type="ECO:0000313" key="4">
    <source>
        <dbReference type="Proteomes" id="UP000002051"/>
    </source>
</evidence>
<dbReference type="CDD" id="cd06222">
    <property type="entry name" value="RNase_H_like"/>
    <property type="match status" value="1"/>
</dbReference>
<dbReference type="Proteomes" id="UP000002051">
    <property type="component" value="Unassembled WGS sequence"/>
</dbReference>
<reference evidence="2 4" key="1">
    <citation type="journal article" date="2011" name="Nature">
        <title>The Medicago genome provides insight into the evolution of rhizobial symbioses.</title>
        <authorList>
            <person name="Young N.D."/>
            <person name="Debelle F."/>
            <person name="Oldroyd G.E."/>
            <person name="Geurts R."/>
            <person name="Cannon S.B."/>
            <person name="Udvardi M.K."/>
            <person name="Benedito V.A."/>
            <person name="Mayer K.F."/>
            <person name="Gouzy J."/>
            <person name="Schoof H."/>
            <person name="Van de Peer Y."/>
            <person name="Proost S."/>
            <person name="Cook D.R."/>
            <person name="Meyers B.C."/>
            <person name="Spannagl M."/>
            <person name="Cheung F."/>
            <person name="De Mita S."/>
            <person name="Krishnakumar V."/>
            <person name="Gundlach H."/>
            <person name="Zhou S."/>
            <person name="Mudge J."/>
            <person name="Bharti A.K."/>
            <person name="Murray J.D."/>
            <person name="Naoumkina M.A."/>
            <person name="Rosen B."/>
            <person name="Silverstein K.A."/>
            <person name="Tang H."/>
            <person name="Rombauts S."/>
            <person name="Zhao P.X."/>
            <person name="Zhou P."/>
            <person name="Barbe V."/>
            <person name="Bardou P."/>
            <person name="Bechner M."/>
            <person name="Bellec A."/>
            <person name="Berger A."/>
            <person name="Berges H."/>
            <person name="Bidwell S."/>
            <person name="Bisseling T."/>
            <person name="Choisne N."/>
            <person name="Couloux A."/>
            <person name="Denny R."/>
            <person name="Deshpande S."/>
            <person name="Dai X."/>
            <person name="Doyle J.J."/>
            <person name="Dudez A.M."/>
            <person name="Farmer A.D."/>
            <person name="Fouteau S."/>
            <person name="Franken C."/>
            <person name="Gibelin C."/>
            <person name="Gish J."/>
            <person name="Goldstein S."/>
            <person name="Gonzalez A.J."/>
            <person name="Green P.J."/>
            <person name="Hallab A."/>
            <person name="Hartog M."/>
            <person name="Hua A."/>
            <person name="Humphray S.J."/>
            <person name="Jeong D.H."/>
            <person name="Jing Y."/>
            <person name="Jocker A."/>
            <person name="Kenton S.M."/>
            <person name="Kim D.J."/>
            <person name="Klee K."/>
            <person name="Lai H."/>
            <person name="Lang C."/>
            <person name="Lin S."/>
            <person name="Macmil S.L."/>
            <person name="Magdelenat G."/>
            <person name="Matthews L."/>
            <person name="McCorrison J."/>
            <person name="Monaghan E.L."/>
            <person name="Mun J.H."/>
            <person name="Najar F.Z."/>
            <person name="Nicholson C."/>
            <person name="Noirot C."/>
            <person name="O'Bleness M."/>
            <person name="Paule C.R."/>
            <person name="Poulain J."/>
            <person name="Prion F."/>
            <person name="Qin B."/>
            <person name="Qu C."/>
            <person name="Retzel E.F."/>
            <person name="Riddle C."/>
            <person name="Sallet E."/>
            <person name="Samain S."/>
            <person name="Samson N."/>
            <person name="Sanders I."/>
            <person name="Saurat O."/>
            <person name="Scarpelli C."/>
            <person name="Schiex T."/>
            <person name="Segurens B."/>
            <person name="Severin A.J."/>
            <person name="Sherrier D.J."/>
            <person name="Shi R."/>
            <person name="Sims S."/>
            <person name="Singer S.R."/>
            <person name="Sinharoy S."/>
            <person name="Sterck L."/>
            <person name="Viollet A."/>
            <person name="Wang B.B."/>
            <person name="Wang K."/>
            <person name="Wang M."/>
            <person name="Wang X."/>
            <person name="Warfsmann J."/>
            <person name="Weissenbach J."/>
            <person name="White D.D."/>
            <person name="White J.D."/>
            <person name="Wiley G.B."/>
            <person name="Wincker P."/>
            <person name="Xing Y."/>
            <person name="Yang L."/>
            <person name="Yao Z."/>
            <person name="Ying F."/>
            <person name="Zhai J."/>
            <person name="Zhou L."/>
            <person name="Zuber A."/>
            <person name="Denarie J."/>
            <person name="Dixon R.A."/>
            <person name="May G.D."/>
            <person name="Schwartz D.C."/>
            <person name="Rogers J."/>
            <person name="Quetier F."/>
            <person name="Town C.D."/>
            <person name="Roe B.A."/>
        </authorList>
    </citation>
    <scope>NUCLEOTIDE SEQUENCE [LARGE SCALE GENOMIC DNA]</scope>
    <source>
        <strain evidence="2">A17</strain>
        <strain evidence="3 4">cv. Jemalong A17</strain>
    </source>
</reference>
<dbReference type="EMBL" id="CM001217">
    <property type="protein sequence ID" value="KEH42462.1"/>
    <property type="molecule type" value="Genomic_DNA"/>
</dbReference>
<reference evidence="3" key="3">
    <citation type="submission" date="2015-04" db="UniProtKB">
        <authorList>
            <consortium name="EnsemblPlants"/>
        </authorList>
    </citation>
    <scope>IDENTIFICATION</scope>
    <source>
        <strain evidence="3">cv. Jemalong A17</strain>
    </source>
</reference>
<dbReference type="EnsemblPlants" id="KEH42462">
    <property type="protein sequence ID" value="KEH42462"/>
    <property type="gene ID" value="MTR_1g069475"/>
</dbReference>
<feature type="domain" description="RNase H type-1" evidence="1">
    <location>
        <begin position="154"/>
        <end position="234"/>
    </location>
</feature>
<dbReference type="STRING" id="3880.A0A072VKY6"/>
<reference evidence="2 4" key="2">
    <citation type="journal article" date="2014" name="BMC Genomics">
        <title>An improved genome release (version Mt4.0) for the model legume Medicago truncatula.</title>
        <authorList>
            <person name="Tang H."/>
            <person name="Krishnakumar V."/>
            <person name="Bidwell S."/>
            <person name="Rosen B."/>
            <person name="Chan A."/>
            <person name="Zhou S."/>
            <person name="Gentzbittel L."/>
            <person name="Childs K.L."/>
            <person name="Yandell M."/>
            <person name="Gundlach H."/>
            <person name="Mayer K.F."/>
            <person name="Schwartz D.C."/>
            <person name="Town C.D."/>
        </authorList>
    </citation>
    <scope>GENOME REANNOTATION</scope>
    <source>
        <strain evidence="2">A17</strain>
        <strain evidence="3 4">cv. Jemalong A17</strain>
    </source>
</reference>
<name>A0A072VKY6_MEDTR</name>
<dbReference type="InterPro" id="IPR044730">
    <property type="entry name" value="RNase_H-like_dom_plant"/>
</dbReference>
<dbReference type="HOGENOM" id="CLU_1121536_0_0_1"/>
<organism evidence="2 4">
    <name type="scientific">Medicago truncatula</name>
    <name type="common">Barrel medic</name>
    <name type="synonym">Medicago tribuloides</name>
    <dbReference type="NCBI Taxonomy" id="3880"/>
    <lineage>
        <taxon>Eukaryota</taxon>
        <taxon>Viridiplantae</taxon>
        <taxon>Streptophyta</taxon>
        <taxon>Embryophyta</taxon>
        <taxon>Tracheophyta</taxon>
        <taxon>Spermatophyta</taxon>
        <taxon>Magnoliopsida</taxon>
        <taxon>eudicotyledons</taxon>
        <taxon>Gunneridae</taxon>
        <taxon>Pentapetalae</taxon>
        <taxon>rosids</taxon>
        <taxon>fabids</taxon>
        <taxon>Fabales</taxon>
        <taxon>Fabaceae</taxon>
        <taxon>Papilionoideae</taxon>
        <taxon>50 kb inversion clade</taxon>
        <taxon>NPAAA clade</taxon>
        <taxon>Hologalegina</taxon>
        <taxon>IRL clade</taxon>
        <taxon>Trifolieae</taxon>
        <taxon>Medicago</taxon>
    </lineage>
</organism>
<protein>
    <recommendedName>
        <fullName evidence="1">RNase H type-1 domain-containing protein</fullName>
    </recommendedName>
</protein>
<proteinExistence type="predicted"/>
<dbReference type="InterPro" id="IPR002156">
    <property type="entry name" value="RNaseH_domain"/>
</dbReference>
<dbReference type="GO" id="GO:0003676">
    <property type="term" value="F:nucleic acid binding"/>
    <property type="evidence" value="ECO:0007669"/>
    <property type="project" value="InterPro"/>
</dbReference>
<dbReference type="InterPro" id="IPR052929">
    <property type="entry name" value="RNase_H-like_EbsB-rel"/>
</dbReference>
<dbReference type="AlphaFoldDB" id="A0A072VKY6"/>
<dbReference type="Pfam" id="PF13456">
    <property type="entry name" value="RVT_3"/>
    <property type="match status" value="1"/>
</dbReference>
<evidence type="ECO:0000313" key="2">
    <source>
        <dbReference type="EMBL" id="KEH42462.1"/>
    </source>
</evidence>
<evidence type="ECO:0000259" key="1">
    <source>
        <dbReference type="Pfam" id="PF13456"/>
    </source>
</evidence>
<evidence type="ECO:0000313" key="3">
    <source>
        <dbReference type="EnsemblPlants" id="KEH42462"/>
    </source>
</evidence>
<dbReference type="GO" id="GO:0004523">
    <property type="term" value="F:RNA-DNA hybrid ribonuclease activity"/>
    <property type="evidence" value="ECO:0007669"/>
    <property type="project" value="InterPro"/>
</dbReference>
<sequence length="250" mass="27663">MSLFLLPSTLIDSTGKMLNGFWWGNGGGSNRGIHRLYWDKLTVHKTKGGMGFRDLTAFNLAMLGKPGWKLQNYLKLAISLVMIILMRRSVTCSSSVVCNGTLEFVDKPQFTVMAECYGNSPGHIGAREAAVENSTVEPMQARWQKPVHVRLKCNVDALFSDALNCVGFGFCIRDEAGNFIRAKTMWSNPVCSTDVGEALGLSHAIRWVHELQLTNVDFEFDAKKVVDYFNRGSNDITEFGAIVGGVSEKL</sequence>
<accession>A0A072VKY6</accession>
<dbReference type="PANTHER" id="PTHR47074">
    <property type="entry name" value="BNAC02G40300D PROTEIN"/>
    <property type="match status" value="1"/>
</dbReference>
<keyword evidence="4" id="KW-1185">Reference proteome</keyword>
<gene>
    <name evidence="2" type="ordered locus">MTR_1g069475</name>
</gene>
<dbReference type="PANTHER" id="PTHR47074:SF48">
    <property type="entry name" value="POLYNUCLEOTIDYL TRANSFERASE, RIBONUCLEASE H-LIKE SUPERFAMILY PROTEIN"/>
    <property type="match status" value="1"/>
</dbReference>